<accession>A0A2P5A8C9</accession>
<reference evidence="2" key="1">
    <citation type="submission" date="2016-06" db="EMBL/GenBank/DDBJ databases">
        <title>Parallel loss of symbiosis genes in relatives of nitrogen-fixing non-legume Parasponia.</title>
        <authorList>
            <person name="Van Velzen R."/>
            <person name="Holmer R."/>
            <person name="Bu F."/>
            <person name="Rutten L."/>
            <person name="Van Zeijl A."/>
            <person name="Liu W."/>
            <person name="Santuari L."/>
            <person name="Cao Q."/>
            <person name="Sharma T."/>
            <person name="Shen D."/>
            <person name="Roswanjaya Y."/>
            <person name="Wardhani T."/>
            <person name="Kalhor M.S."/>
            <person name="Jansen J."/>
            <person name="Van den Hoogen J."/>
            <person name="Gungor B."/>
            <person name="Hartog M."/>
            <person name="Hontelez J."/>
            <person name="Verver J."/>
            <person name="Yang W.-C."/>
            <person name="Schijlen E."/>
            <person name="Repin R."/>
            <person name="Schilthuizen M."/>
            <person name="Schranz E."/>
            <person name="Heidstra R."/>
            <person name="Miyata K."/>
            <person name="Fedorova E."/>
            <person name="Kohlen W."/>
            <person name="Bisseling T."/>
            <person name="Smit S."/>
            <person name="Geurts R."/>
        </authorList>
    </citation>
    <scope>NUCLEOTIDE SEQUENCE [LARGE SCALE GENOMIC DNA]</scope>
    <source>
        <strain evidence="2">cv. WU1-14</strain>
    </source>
</reference>
<dbReference type="AlphaFoldDB" id="A0A2P5A8C9"/>
<keyword evidence="2" id="KW-1185">Reference proteome</keyword>
<evidence type="ECO:0000313" key="2">
    <source>
        <dbReference type="Proteomes" id="UP000237105"/>
    </source>
</evidence>
<dbReference type="Proteomes" id="UP000237105">
    <property type="component" value="Unassembled WGS sequence"/>
</dbReference>
<name>A0A2P5A8C9_PARAD</name>
<sequence>MECKRLKQSNTRLEIFQGQASSIPLRLLITIWASLFRIKCEIFLEIASSIAVRAALHLSTRGDEQSNLLVSTAIIAPEQSRHTTGTTTKFSSIPTSKLIFSQPSGGGSHLVMLSFMGLYSASVKVLEQTEMELTKVTMLSWKSLCDVVFLAFQI</sequence>
<dbReference type="EMBL" id="JXTB01000782">
    <property type="protein sequence ID" value="PON32783.1"/>
    <property type="molecule type" value="Genomic_DNA"/>
</dbReference>
<proteinExistence type="predicted"/>
<gene>
    <name evidence="1" type="ORF">PanWU01x14_358340</name>
</gene>
<protein>
    <submittedName>
        <fullName evidence="1">Uncharacterized protein</fullName>
    </submittedName>
</protein>
<comment type="caution">
    <text evidence="1">The sequence shown here is derived from an EMBL/GenBank/DDBJ whole genome shotgun (WGS) entry which is preliminary data.</text>
</comment>
<evidence type="ECO:0000313" key="1">
    <source>
        <dbReference type="EMBL" id="PON32783.1"/>
    </source>
</evidence>
<organism evidence="1 2">
    <name type="scientific">Parasponia andersonii</name>
    <name type="common">Sponia andersonii</name>
    <dbReference type="NCBI Taxonomy" id="3476"/>
    <lineage>
        <taxon>Eukaryota</taxon>
        <taxon>Viridiplantae</taxon>
        <taxon>Streptophyta</taxon>
        <taxon>Embryophyta</taxon>
        <taxon>Tracheophyta</taxon>
        <taxon>Spermatophyta</taxon>
        <taxon>Magnoliopsida</taxon>
        <taxon>eudicotyledons</taxon>
        <taxon>Gunneridae</taxon>
        <taxon>Pentapetalae</taxon>
        <taxon>rosids</taxon>
        <taxon>fabids</taxon>
        <taxon>Rosales</taxon>
        <taxon>Cannabaceae</taxon>
        <taxon>Parasponia</taxon>
    </lineage>
</organism>